<dbReference type="AlphaFoldDB" id="A0A183KR91"/>
<proteinExistence type="predicted"/>
<evidence type="ECO:0000259" key="1">
    <source>
        <dbReference type="Pfam" id="PF00078"/>
    </source>
</evidence>
<dbReference type="Proteomes" id="UP000279833">
    <property type="component" value="Unassembled WGS sequence"/>
</dbReference>
<dbReference type="InterPro" id="IPR000477">
    <property type="entry name" value="RT_dom"/>
</dbReference>
<accession>A0A183KR91</accession>
<evidence type="ECO:0000313" key="3">
    <source>
        <dbReference type="Proteomes" id="UP000279833"/>
    </source>
</evidence>
<name>A0A183KR91_9TREM</name>
<evidence type="ECO:0000313" key="2">
    <source>
        <dbReference type="EMBL" id="VDP63832.1"/>
    </source>
</evidence>
<organism evidence="4">
    <name type="scientific">Schistosoma curassoni</name>
    <dbReference type="NCBI Taxonomy" id="6186"/>
    <lineage>
        <taxon>Eukaryota</taxon>
        <taxon>Metazoa</taxon>
        <taxon>Spiralia</taxon>
        <taxon>Lophotrochozoa</taxon>
        <taxon>Platyhelminthes</taxon>
        <taxon>Trematoda</taxon>
        <taxon>Digenea</taxon>
        <taxon>Strigeidida</taxon>
        <taxon>Schistosomatoidea</taxon>
        <taxon>Schistosomatidae</taxon>
        <taxon>Schistosoma</taxon>
    </lineage>
</organism>
<sequence length="148" mass="17245">MRKIKNGKAAGPNNIPAEALNSDIQITAKILHVLFRKIWEEWKEGYLIKIPKKEDLSKCENHRGVTLLSVPGKVFNRVLLNRMKAPEDAQIRDQQAGFRKDRSCMDRIATLRIITEQSIAWKLSLYLNFLGYEKAFESVDRRTLWNYI</sequence>
<feature type="domain" description="Reverse transcriptase" evidence="1">
    <location>
        <begin position="50"/>
        <end position="146"/>
    </location>
</feature>
<dbReference type="EMBL" id="UZAK01039963">
    <property type="protein sequence ID" value="VDP63832.1"/>
    <property type="molecule type" value="Genomic_DNA"/>
</dbReference>
<keyword evidence="3" id="KW-1185">Reference proteome</keyword>
<reference evidence="4" key="1">
    <citation type="submission" date="2016-06" db="UniProtKB">
        <authorList>
            <consortium name="WormBaseParasite"/>
        </authorList>
    </citation>
    <scope>IDENTIFICATION</scope>
</reference>
<dbReference type="STRING" id="6186.A0A183KR91"/>
<dbReference type="WBParaSite" id="SCUD_0001758001-mRNA-1">
    <property type="protein sequence ID" value="SCUD_0001758001-mRNA-1"/>
    <property type="gene ID" value="SCUD_0001758001"/>
</dbReference>
<protein>
    <submittedName>
        <fullName evidence="4">Reverse transcriptase domain-containing protein</fullName>
    </submittedName>
</protein>
<gene>
    <name evidence="2" type="ORF">SCUD_LOCUS17577</name>
</gene>
<dbReference type="PANTHER" id="PTHR19446">
    <property type="entry name" value="REVERSE TRANSCRIPTASES"/>
    <property type="match status" value="1"/>
</dbReference>
<dbReference type="Pfam" id="PF00078">
    <property type="entry name" value="RVT_1"/>
    <property type="match status" value="1"/>
</dbReference>
<evidence type="ECO:0000313" key="4">
    <source>
        <dbReference type="WBParaSite" id="SCUD_0001758001-mRNA-1"/>
    </source>
</evidence>
<reference evidence="2 3" key="2">
    <citation type="submission" date="2018-11" db="EMBL/GenBank/DDBJ databases">
        <authorList>
            <consortium name="Pathogen Informatics"/>
        </authorList>
    </citation>
    <scope>NUCLEOTIDE SEQUENCE [LARGE SCALE GENOMIC DNA]</scope>
    <source>
        <strain evidence="2">Dakar</strain>
        <strain evidence="3">Dakar, Senegal</strain>
    </source>
</reference>